<keyword evidence="7" id="KW-0406">Ion transport</keyword>
<dbReference type="PANTHER" id="PTHR32552:SF81">
    <property type="entry name" value="TONB-DEPENDENT OUTER MEMBRANE RECEPTOR"/>
    <property type="match status" value="1"/>
</dbReference>
<evidence type="ECO:0000256" key="13">
    <source>
        <dbReference type="SAM" id="SignalP"/>
    </source>
</evidence>
<evidence type="ECO:0000256" key="3">
    <source>
        <dbReference type="ARBA" id="ARBA00022452"/>
    </source>
</evidence>
<evidence type="ECO:0000313" key="17">
    <source>
        <dbReference type="Proteomes" id="UP001419910"/>
    </source>
</evidence>
<proteinExistence type="inferred from homology"/>
<feature type="domain" description="TonB-dependent receptor-like beta-barrel" evidence="14">
    <location>
        <begin position="366"/>
        <end position="788"/>
    </location>
</feature>
<evidence type="ECO:0000256" key="4">
    <source>
        <dbReference type="ARBA" id="ARBA00022496"/>
    </source>
</evidence>
<reference evidence="16 17" key="1">
    <citation type="submission" date="2024-05" db="EMBL/GenBank/DDBJ databases">
        <authorList>
            <person name="Liu Q."/>
            <person name="Xin Y.-H."/>
        </authorList>
    </citation>
    <scope>NUCLEOTIDE SEQUENCE [LARGE SCALE GENOMIC DNA]</scope>
    <source>
        <strain evidence="16 17">CGMCC 1.10181</strain>
    </source>
</reference>
<evidence type="ECO:0000256" key="8">
    <source>
        <dbReference type="ARBA" id="ARBA00023077"/>
    </source>
</evidence>
<keyword evidence="17" id="KW-1185">Reference proteome</keyword>
<dbReference type="InterPro" id="IPR036942">
    <property type="entry name" value="Beta-barrel_TonB_sf"/>
</dbReference>
<organism evidence="16 17">
    <name type="scientific">Sphingomonas oligophenolica</name>
    <dbReference type="NCBI Taxonomy" id="301154"/>
    <lineage>
        <taxon>Bacteria</taxon>
        <taxon>Pseudomonadati</taxon>
        <taxon>Pseudomonadota</taxon>
        <taxon>Alphaproteobacteria</taxon>
        <taxon>Sphingomonadales</taxon>
        <taxon>Sphingomonadaceae</taxon>
        <taxon>Sphingomonas</taxon>
    </lineage>
</organism>
<name>A0ABU9XXD1_9SPHN</name>
<evidence type="ECO:0000256" key="12">
    <source>
        <dbReference type="RuleBase" id="RU003357"/>
    </source>
</evidence>
<keyword evidence="5 11" id="KW-0812">Transmembrane</keyword>
<dbReference type="InterPro" id="IPR039426">
    <property type="entry name" value="TonB-dep_rcpt-like"/>
</dbReference>
<comment type="subcellular location">
    <subcellularLocation>
        <location evidence="1 11">Cell outer membrane</location>
        <topology evidence="1 11">Multi-pass membrane protein</topology>
    </subcellularLocation>
</comment>
<evidence type="ECO:0000256" key="10">
    <source>
        <dbReference type="ARBA" id="ARBA00023237"/>
    </source>
</evidence>
<keyword evidence="9 11" id="KW-0472">Membrane</keyword>
<accession>A0ABU9XXD1</accession>
<keyword evidence="8 12" id="KW-0798">TonB box</keyword>
<dbReference type="Proteomes" id="UP001419910">
    <property type="component" value="Unassembled WGS sequence"/>
</dbReference>
<keyword evidence="4" id="KW-0410">Iron transport</keyword>
<evidence type="ECO:0000256" key="1">
    <source>
        <dbReference type="ARBA" id="ARBA00004571"/>
    </source>
</evidence>
<keyword evidence="2 11" id="KW-0813">Transport</keyword>
<keyword evidence="3 11" id="KW-1134">Transmembrane beta strand</keyword>
<feature type="signal peptide" evidence="13">
    <location>
        <begin position="1"/>
        <end position="24"/>
    </location>
</feature>
<evidence type="ECO:0000256" key="7">
    <source>
        <dbReference type="ARBA" id="ARBA00023065"/>
    </source>
</evidence>
<dbReference type="PROSITE" id="PS52016">
    <property type="entry name" value="TONB_DEPENDENT_REC_3"/>
    <property type="match status" value="1"/>
</dbReference>
<dbReference type="Gene3D" id="2.170.130.10">
    <property type="entry name" value="TonB-dependent receptor, plug domain"/>
    <property type="match status" value="1"/>
</dbReference>
<feature type="chain" id="PRO_5046356392" evidence="13">
    <location>
        <begin position="25"/>
        <end position="1013"/>
    </location>
</feature>
<dbReference type="EMBL" id="JBDIME010000001">
    <property type="protein sequence ID" value="MEN2788205.1"/>
    <property type="molecule type" value="Genomic_DNA"/>
</dbReference>
<feature type="domain" description="TonB-dependent receptor plug" evidence="15">
    <location>
        <begin position="57"/>
        <end position="164"/>
    </location>
</feature>
<keyword evidence="16" id="KW-0675">Receptor</keyword>
<evidence type="ECO:0000256" key="11">
    <source>
        <dbReference type="PROSITE-ProRule" id="PRU01360"/>
    </source>
</evidence>
<evidence type="ECO:0000259" key="15">
    <source>
        <dbReference type="Pfam" id="PF07715"/>
    </source>
</evidence>
<dbReference type="Gene3D" id="2.40.170.20">
    <property type="entry name" value="TonB-dependent receptor, beta-barrel domain"/>
    <property type="match status" value="1"/>
</dbReference>
<dbReference type="PANTHER" id="PTHR32552">
    <property type="entry name" value="FERRICHROME IRON RECEPTOR-RELATED"/>
    <property type="match status" value="1"/>
</dbReference>
<comment type="caution">
    <text evidence="16">The sequence shown here is derived from an EMBL/GenBank/DDBJ whole genome shotgun (WGS) entry which is preliminary data.</text>
</comment>
<evidence type="ECO:0000313" key="16">
    <source>
        <dbReference type="EMBL" id="MEN2788205.1"/>
    </source>
</evidence>
<dbReference type="InterPro" id="IPR012910">
    <property type="entry name" value="Plug_dom"/>
</dbReference>
<evidence type="ECO:0000256" key="9">
    <source>
        <dbReference type="ARBA" id="ARBA00023136"/>
    </source>
</evidence>
<keyword evidence="10 11" id="KW-0998">Cell outer membrane</keyword>
<dbReference type="Pfam" id="PF00593">
    <property type="entry name" value="TonB_dep_Rec_b-barrel"/>
    <property type="match status" value="1"/>
</dbReference>
<comment type="similarity">
    <text evidence="11 12">Belongs to the TonB-dependent receptor family.</text>
</comment>
<sequence>MKKFELLAASAIILLHTAPAMAQAAPQTPQTAPTPVPENAPQEGDIVVTAQRQSERLQDVPIAVSAFTAAALDRQQIVNPTALQQSLPNITFTKTNFTGSSFTIRGIGDLCTGTSCDSATAIHVNDMPLVSTRLFESEFFDLERVEVLRGPQGTLFGRNATSGVVNFITAKPDLSGIHATGEAEYGNYNSKKAKAMLNIPLSDTIGVRVAGLYLKRDGYTENLYNDSKIDNRDLYSIRGTLSWEPDSNTRLDLMGYYFHERDNRSRIQKQMCHRDPTGILGCLPDKLAYQTTNGNSTLSAIQSSSQFLGIASASAVTGGGGTPAQAAAVAAIYRSLALGSIYGTDVFANAVNPTNNRVVNVDYTPTYFADEEQYQAKFFHDFGRVSLNITGGYARNSVDSRTDYTNAVESPLTNNPGLQTLAAYAAAPGAAFPAGVNPFTALAAKLIPNGPAGGVCQSDATHNAGGVYSGASVGCFQQSLDFDRSKADTKQWSVEGHIDSHFDGMFNFLLGGIYLDQKVTDNDYYVNAFGLDYASGLVGTIPRLLGAVPTNVISATPFYDNDEAEYRLKSYGIFGETYFQFNDKLKLTVGLRYNHDSKYLKARTTYLVDSNGENPFLPYGGTDLSQALNAGALDFDVTHSGNQAYTEDRVAFSRLTGRAVLDYKITPNNMVYVSYSRGYKSGGINPPLSPIFAVPTTFEPEKVDAFEIGSKNSFMHGALHLNLTGFYYKYNNLQLARIVARTAVNDNVSADIYGLEAEAVINPIPAFTVNANFSYLHSKVTTDKFIANPRDPSGGRSDAVIIKDITNASNCAVIPKAGANAAAVNAYVGAVNSSIGLAAPTPIPGTNTTGAYSSCSALAATAAAPPAALDIAFGLPVGTALPFTVLGDGVAVNIRGNQLPQAPTYKFAVGAQYVIDFGNGMTLVPRVDLNYTGGSFASIFNQNIDRMQGYEVINAQVQLNSRDDRWYIRGFVQNLTGNDAITGQYVTDQSSGLFTNIFTIEPRRYGIAAGFKF</sequence>
<evidence type="ECO:0000259" key="14">
    <source>
        <dbReference type="Pfam" id="PF00593"/>
    </source>
</evidence>
<evidence type="ECO:0000256" key="2">
    <source>
        <dbReference type="ARBA" id="ARBA00022448"/>
    </source>
</evidence>
<dbReference type="RefSeq" id="WP_343887773.1">
    <property type="nucleotide sequence ID" value="NZ_BAAAEH010000005.1"/>
</dbReference>
<evidence type="ECO:0000256" key="5">
    <source>
        <dbReference type="ARBA" id="ARBA00022692"/>
    </source>
</evidence>
<gene>
    <name evidence="16" type="ORF">ABC974_01065</name>
</gene>
<dbReference type="InterPro" id="IPR037066">
    <property type="entry name" value="Plug_dom_sf"/>
</dbReference>
<dbReference type="SUPFAM" id="SSF56935">
    <property type="entry name" value="Porins"/>
    <property type="match status" value="1"/>
</dbReference>
<dbReference type="Pfam" id="PF07715">
    <property type="entry name" value="Plug"/>
    <property type="match status" value="1"/>
</dbReference>
<keyword evidence="6" id="KW-0408">Iron</keyword>
<dbReference type="InterPro" id="IPR000531">
    <property type="entry name" value="Beta-barrel_TonB"/>
</dbReference>
<keyword evidence="13" id="KW-0732">Signal</keyword>
<evidence type="ECO:0000256" key="6">
    <source>
        <dbReference type="ARBA" id="ARBA00023004"/>
    </source>
</evidence>
<protein>
    <submittedName>
        <fullName evidence="16">TonB-dependent receptor</fullName>
    </submittedName>
</protein>